<keyword evidence="2" id="KW-1185">Reference proteome</keyword>
<sequence>MCPLRFLLVFFSALLAAYIAWRTARSSKEEEEEEKTQGSSSLLSENSTPAAAAPKEFCIHVSLMMQNGFWVFIDMATGRYLWKNVKEMSQQPKST</sequence>
<evidence type="ECO:0000313" key="1">
    <source>
        <dbReference type="EMBL" id="KAI5671758.1"/>
    </source>
</evidence>
<organism evidence="1 2">
    <name type="scientific">Catharanthus roseus</name>
    <name type="common">Madagascar periwinkle</name>
    <name type="synonym">Vinca rosea</name>
    <dbReference type="NCBI Taxonomy" id="4058"/>
    <lineage>
        <taxon>Eukaryota</taxon>
        <taxon>Viridiplantae</taxon>
        <taxon>Streptophyta</taxon>
        <taxon>Embryophyta</taxon>
        <taxon>Tracheophyta</taxon>
        <taxon>Spermatophyta</taxon>
        <taxon>Magnoliopsida</taxon>
        <taxon>eudicotyledons</taxon>
        <taxon>Gunneridae</taxon>
        <taxon>Pentapetalae</taxon>
        <taxon>asterids</taxon>
        <taxon>lamiids</taxon>
        <taxon>Gentianales</taxon>
        <taxon>Apocynaceae</taxon>
        <taxon>Rauvolfioideae</taxon>
        <taxon>Vinceae</taxon>
        <taxon>Catharanthinae</taxon>
        <taxon>Catharanthus</taxon>
    </lineage>
</organism>
<comment type="caution">
    <text evidence="1">The sequence shown here is derived from an EMBL/GenBank/DDBJ whole genome shotgun (WGS) entry which is preliminary data.</text>
</comment>
<reference evidence="2" key="1">
    <citation type="journal article" date="2023" name="Nat. Plants">
        <title>Single-cell RNA sequencing provides a high-resolution roadmap for understanding the multicellular compartmentation of specialized metabolism.</title>
        <authorList>
            <person name="Sun S."/>
            <person name="Shen X."/>
            <person name="Li Y."/>
            <person name="Li Y."/>
            <person name="Wang S."/>
            <person name="Li R."/>
            <person name="Zhang H."/>
            <person name="Shen G."/>
            <person name="Guo B."/>
            <person name="Wei J."/>
            <person name="Xu J."/>
            <person name="St-Pierre B."/>
            <person name="Chen S."/>
            <person name="Sun C."/>
        </authorList>
    </citation>
    <scope>NUCLEOTIDE SEQUENCE [LARGE SCALE GENOMIC DNA]</scope>
</reference>
<dbReference type="Proteomes" id="UP001060085">
    <property type="component" value="Linkage Group LG03"/>
</dbReference>
<accession>A0ACC0BGP5</accession>
<gene>
    <name evidence="1" type="ORF">M9H77_12122</name>
</gene>
<protein>
    <submittedName>
        <fullName evidence="1">Uncharacterized protein</fullName>
    </submittedName>
</protein>
<proteinExistence type="predicted"/>
<name>A0ACC0BGP5_CATRO</name>
<dbReference type="EMBL" id="CM044703">
    <property type="protein sequence ID" value="KAI5671758.1"/>
    <property type="molecule type" value="Genomic_DNA"/>
</dbReference>
<evidence type="ECO:0000313" key="2">
    <source>
        <dbReference type="Proteomes" id="UP001060085"/>
    </source>
</evidence>